<evidence type="ECO:0000313" key="5">
    <source>
        <dbReference type="EMBL" id="MCP1335532.1"/>
    </source>
</evidence>
<keyword evidence="3" id="KW-0479">Metal-binding</keyword>
<evidence type="ECO:0000313" key="6">
    <source>
        <dbReference type="Proteomes" id="UP001055804"/>
    </source>
</evidence>
<accession>A0A9J6P7Z9</accession>
<protein>
    <submittedName>
        <fullName evidence="5">TRAP transporter substrate-binding protein</fullName>
    </submittedName>
</protein>
<evidence type="ECO:0000256" key="1">
    <source>
        <dbReference type="ARBA" id="ARBA00022729"/>
    </source>
</evidence>
<feature type="binding site" evidence="2">
    <location>
        <position position="181"/>
    </location>
    <ligand>
        <name>substrate</name>
    </ligand>
</feature>
<dbReference type="GO" id="GO:0031317">
    <property type="term" value="C:tripartite ATP-independent periplasmic transporter complex"/>
    <property type="evidence" value="ECO:0007669"/>
    <property type="project" value="InterPro"/>
</dbReference>
<dbReference type="InterPro" id="IPR026289">
    <property type="entry name" value="SBP_TakP-like"/>
</dbReference>
<dbReference type="GO" id="GO:0046872">
    <property type="term" value="F:metal ion binding"/>
    <property type="evidence" value="ECO:0007669"/>
    <property type="project" value="UniProtKB-KW"/>
</dbReference>
<organism evidence="5 6">
    <name type="scientific">Futiania mangrovi</name>
    <dbReference type="NCBI Taxonomy" id="2959716"/>
    <lineage>
        <taxon>Bacteria</taxon>
        <taxon>Pseudomonadati</taxon>
        <taxon>Pseudomonadota</taxon>
        <taxon>Alphaproteobacteria</taxon>
        <taxon>Futianiales</taxon>
        <taxon>Futianiaceae</taxon>
        <taxon>Futiania</taxon>
    </lineage>
</organism>
<dbReference type="GO" id="GO:0055085">
    <property type="term" value="P:transmembrane transport"/>
    <property type="evidence" value="ECO:0007669"/>
    <property type="project" value="InterPro"/>
</dbReference>
<dbReference type="CDD" id="cd13604">
    <property type="entry name" value="PBP2_TRAP_ketoacid_lactate_like"/>
    <property type="match status" value="1"/>
</dbReference>
<dbReference type="PANTHER" id="PTHR33376:SF5">
    <property type="entry name" value="EXTRACYTOPLASMIC SOLUTE RECEPTOR PROTEIN"/>
    <property type="match status" value="1"/>
</dbReference>
<dbReference type="InterPro" id="IPR006311">
    <property type="entry name" value="TAT_signal"/>
</dbReference>
<reference evidence="5" key="1">
    <citation type="submission" date="2022-06" db="EMBL/GenBank/DDBJ databases">
        <title>Isolation and Genomics of Futiania mangrovii gen. nov., sp. nov., a Rare and Metabolically-versatile member in the Class Alphaproteobacteria.</title>
        <authorList>
            <person name="Liu L."/>
            <person name="Huang W.-C."/>
            <person name="Pan J."/>
            <person name="Li J."/>
            <person name="Huang Y."/>
            <person name="Du H."/>
            <person name="Liu Y."/>
            <person name="Li M."/>
        </authorList>
    </citation>
    <scope>NUCLEOTIDE SEQUENCE</scope>
    <source>
        <strain evidence="5">FT118</strain>
    </source>
</reference>
<dbReference type="Proteomes" id="UP001055804">
    <property type="component" value="Unassembled WGS sequence"/>
</dbReference>
<evidence type="ECO:0000256" key="2">
    <source>
        <dbReference type="PIRSR" id="PIRSR039026-1"/>
    </source>
</evidence>
<dbReference type="InterPro" id="IPR018389">
    <property type="entry name" value="DctP_fam"/>
</dbReference>
<feature type="signal peptide" evidence="4">
    <location>
        <begin position="1"/>
        <end position="33"/>
    </location>
</feature>
<dbReference type="EMBL" id="JAMZFT010000001">
    <property type="protein sequence ID" value="MCP1335532.1"/>
    <property type="molecule type" value="Genomic_DNA"/>
</dbReference>
<feature type="binding site" evidence="3">
    <location>
        <position position="220"/>
    </location>
    <ligand>
        <name>Na(+)</name>
        <dbReference type="ChEBI" id="CHEBI:29101"/>
    </ligand>
</feature>
<sequence>MSNGDVTTNRRTFMLAGAAAPVALGLGAGTARAQETFSWRFQTLWAAGSINMKIFSDFCTNVAKMSGGRLTIEPLAGGSVVGAMELYDAVQTGILDGQNGGGGYVAQKDIAFVMLGDLAGAYERPDQMQAWYEYGGGKELARELYAAHGTYHVGLVWHGMESIPSKVPINGTADLKGVKMRAPAGAVSKILERFGGAPVSIPGGEVYTSLERGVLDATDWGTLSMNTDLGFQKVAPYALYPGFHSMPATDIVVNMDRWNALPDDLKEILTVATRDFGRDMYQRLMIEDQKVAQSAGGMGLTLIDWPQEDRRRFRATASEVWQELAADSPMARKIVDSQTDFLKQIGLI</sequence>
<dbReference type="Gene3D" id="3.40.190.170">
    <property type="entry name" value="Bacterial extracellular solute-binding protein, family 7"/>
    <property type="match status" value="1"/>
</dbReference>
<keyword evidence="1 4" id="KW-0732">Signal</keyword>
<evidence type="ECO:0000256" key="4">
    <source>
        <dbReference type="SAM" id="SignalP"/>
    </source>
</evidence>
<feature type="chain" id="PRO_5039936231" evidence="4">
    <location>
        <begin position="34"/>
        <end position="348"/>
    </location>
</feature>
<keyword evidence="6" id="KW-1185">Reference proteome</keyword>
<dbReference type="PANTHER" id="PTHR33376">
    <property type="match status" value="1"/>
</dbReference>
<dbReference type="PIRSF" id="PIRSF039026">
    <property type="entry name" value="SiaP"/>
    <property type="match status" value="1"/>
</dbReference>
<comment type="caution">
    <text evidence="5">The sequence shown here is derived from an EMBL/GenBank/DDBJ whole genome shotgun (WGS) entry which is preliminary data.</text>
</comment>
<feature type="binding site" evidence="2">
    <location>
        <position position="161"/>
    </location>
    <ligand>
        <name>substrate</name>
    </ligand>
</feature>
<gene>
    <name evidence="5" type="ORF">NJQ99_03835</name>
</gene>
<dbReference type="Pfam" id="PF03480">
    <property type="entry name" value="DctP"/>
    <property type="match status" value="1"/>
</dbReference>
<name>A0A9J6P7Z9_9PROT</name>
<feature type="binding site" evidence="3">
    <location>
        <position position="219"/>
    </location>
    <ligand>
        <name>substrate</name>
    </ligand>
</feature>
<dbReference type="InterPro" id="IPR038404">
    <property type="entry name" value="TRAP_DctP_sf"/>
</dbReference>
<dbReference type="RefSeq" id="WP_269331473.1">
    <property type="nucleotide sequence ID" value="NZ_JAMZFT010000001.1"/>
</dbReference>
<dbReference type="AlphaFoldDB" id="A0A9J6P7Z9"/>
<proteinExistence type="predicted"/>
<dbReference type="PROSITE" id="PS51318">
    <property type="entry name" value="TAT"/>
    <property type="match status" value="1"/>
</dbReference>
<evidence type="ECO:0000256" key="3">
    <source>
        <dbReference type="PIRSR" id="PIRSR039026-2"/>
    </source>
</evidence>
<dbReference type="NCBIfam" id="NF037995">
    <property type="entry name" value="TRAP_S1"/>
    <property type="match status" value="1"/>
</dbReference>